<protein>
    <submittedName>
        <fullName evidence="2">Sel1 repeat family protein</fullName>
    </submittedName>
</protein>
<dbReference type="AlphaFoldDB" id="A0A3Q9JH50"/>
<dbReference type="Gene3D" id="1.25.40.10">
    <property type="entry name" value="Tetratricopeptide repeat domain"/>
    <property type="match status" value="1"/>
</dbReference>
<dbReference type="RefSeq" id="WP_127161602.1">
    <property type="nucleotide sequence ID" value="NZ_CP029822.1"/>
</dbReference>
<dbReference type="EMBL" id="CP029822">
    <property type="protein sequence ID" value="AZS49385.1"/>
    <property type="molecule type" value="Genomic_DNA"/>
</dbReference>
<dbReference type="Proteomes" id="UP000273143">
    <property type="component" value="Chromosome"/>
</dbReference>
<dbReference type="KEGG" id="emo:DM558_00690"/>
<organism evidence="2 3">
    <name type="scientific">Entomomonas moraniae</name>
    <dbReference type="NCBI Taxonomy" id="2213226"/>
    <lineage>
        <taxon>Bacteria</taxon>
        <taxon>Pseudomonadati</taxon>
        <taxon>Pseudomonadota</taxon>
        <taxon>Gammaproteobacteria</taxon>
        <taxon>Pseudomonadales</taxon>
        <taxon>Pseudomonadaceae</taxon>
        <taxon>Entomomonas</taxon>
    </lineage>
</organism>
<keyword evidence="3" id="KW-1185">Reference proteome</keyword>
<gene>
    <name evidence="2" type="ORF">DM558_00690</name>
</gene>
<keyword evidence="1" id="KW-0732">Signal</keyword>
<feature type="signal peptide" evidence="1">
    <location>
        <begin position="1"/>
        <end position="22"/>
    </location>
</feature>
<dbReference type="InterPro" id="IPR050767">
    <property type="entry name" value="Sel1_AlgK"/>
</dbReference>
<dbReference type="InterPro" id="IPR011990">
    <property type="entry name" value="TPR-like_helical_dom_sf"/>
</dbReference>
<feature type="chain" id="PRO_5018571667" evidence="1">
    <location>
        <begin position="23"/>
        <end position="328"/>
    </location>
</feature>
<dbReference type="SUPFAM" id="SSF81901">
    <property type="entry name" value="HCP-like"/>
    <property type="match status" value="2"/>
</dbReference>
<dbReference type="PANTHER" id="PTHR11102:SF160">
    <property type="entry name" value="ERAD-ASSOCIATED E3 UBIQUITIN-PROTEIN LIGASE COMPONENT HRD3"/>
    <property type="match status" value="1"/>
</dbReference>
<dbReference type="PANTHER" id="PTHR11102">
    <property type="entry name" value="SEL-1-LIKE PROTEIN"/>
    <property type="match status" value="1"/>
</dbReference>
<evidence type="ECO:0000313" key="3">
    <source>
        <dbReference type="Proteomes" id="UP000273143"/>
    </source>
</evidence>
<evidence type="ECO:0000313" key="2">
    <source>
        <dbReference type="EMBL" id="AZS49385.1"/>
    </source>
</evidence>
<reference evidence="3" key="1">
    <citation type="submission" date="2018-06" db="EMBL/GenBank/DDBJ databases">
        <title>Complete genome of Pseudomonas insecticola strain QZS01.</title>
        <authorList>
            <person name="Wang J."/>
            <person name="Su Q."/>
        </authorList>
    </citation>
    <scope>NUCLEOTIDE SEQUENCE [LARGE SCALE GENOMIC DNA]</scope>
    <source>
        <strain evidence="3">QZS01</strain>
    </source>
</reference>
<sequence>MKNKIFSLLLLSCLSLSFAATAALLTPEQQQAKEQGVIYYMIGLCNHAAPYLKQTAEVGDKDSQYYYADCRYQKDQMLTDESAYWYQQAAEQGDIYAMMRLSGNDRWCKTFNQCPKNIDTTAWRNKAKQQALAKAKQGDGEAMLQLYLMTDDLSWLEKGAAAGDPVAQYTLARKYDDRAGHFATPELREAAVAKWTKASAEQGYPKAMYDYAYILRKQKKIDEAQQYLINSVNTGYVDAIFSYAVILKDGGENEFNIQQDLVKSYALFSLLVSHKTRNSTLAESIIKDHMPVLSKEQLEQAKAYAEQWQKEHPPLSEYYTKYHYPAFH</sequence>
<name>A0A3Q9JH50_9GAMM</name>
<accession>A0A3Q9JH50</accession>
<proteinExistence type="predicted"/>
<evidence type="ECO:0000256" key="1">
    <source>
        <dbReference type="SAM" id="SignalP"/>
    </source>
</evidence>